<protein>
    <submittedName>
        <fullName evidence="2">Beta-propeller fold lactonase family protein</fullName>
    </submittedName>
</protein>
<dbReference type="InterPro" id="IPR015943">
    <property type="entry name" value="WD40/YVTN_repeat-like_dom_sf"/>
</dbReference>
<sequence>MSPPSLKPFLYRCGLALMLAPLPAAAFADGLFSAPAEFTGRFRVSAAEPGAPVFAGSTVTLAGSGLMPGQSVSFLQGTTPLGEGKATADDKGAVSFSFSLPAGAASGIHPVIAVFENPASAAIVDVKVSQNIPLSGAEQFSTLKIQPAPGLYQSVYSAKSDALFVTASSYRPVSSALIKLNPDTLAEIARIVPPALPADPDKPLKAGETPAPVGVLGIDVDDSKGTVWTTNTFDNTVAVYSQDDLSLIRQFPAEMVYHSRDVRVDEQHGRAYVSSAATDTLHVFDTETLEKTGEIRIRSAKRGGEFYLLGLGIDPEGKWLFAISRVSNELAVIDLATGELAKVIDLTGAKNASGLDYDPASGKLFIASQDSDNLLIVDLESGAVEHNVPVGAGALNVVFEPVSKQAFVASRGAGQIAVVSLEGQLVANLDGGSYANHVSTDGNGAVFAVNKSLGEEDPGGDQVLRLSPAQ</sequence>
<dbReference type="SUPFAM" id="SSF51004">
    <property type="entry name" value="C-terminal (heme d1) domain of cytochrome cd1-nitrite reductase"/>
    <property type="match status" value="1"/>
</dbReference>
<gene>
    <name evidence="2" type="ORF">H0485_12905</name>
</gene>
<dbReference type="RefSeq" id="WP_226936189.1">
    <property type="nucleotide sequence ID" value="NZ_JACDXX010000011.1"/>
</dbReference>
<dbReference type="InterPro" id="IPR051200">
    <property type="entry name" value="Host-pathogen_enzymatic-act"/>
</dbReference>
<reference evidence="2 3" key="1">
    <citation type="submission" date="2020-07" db="EMBL/GenBank/DDBJ databases">
        <title>Pseudogemmobacter sp. nov., isolated from poultry manure in Taiwan.</title>
        <authorList>
            <person name="Lin S.-Y."/>
            <person name="Tang Y.-S."/>
            <person name="Young C.-C."/>
        </authorList>
    </citation>
    <scope>NUCLEOTIDE SEQUENCE [LARGE SCALE GENOMIC DNA]</scope>
    <source>
        <strain evidence="2 3">CC-YST710</strain>
    </source>
</reference>
<name>A0ABS8CNX0_9RHOB</name>
<dbReference type="PANTHER" id="PTHR47197:SF3">
    <property type="entry name" value="DIHYDRO-HEME D1 DEHYDROGENASE"/>
    <property type="match status" value="1"/>
</dbReference>
<evidence type="ECO:0000313" key="3">
    <source>
        <dbReference type="Proteomes" id="UP001198571"/>
    </source>
</evidence>
<evidence type="ECO:0000256" key="1">
    <source>
        <dbReference type="SAM" id="SignalP"/>
    </source>
</evidence>
<dbReference type="Proteomes" id="UP001198571">
    <property type="component" value="Unassembled WGS sequence"/>
</dbReference>
<comment type="caution">
    <text evidence="2">The sequence shown here is derived from an EMBL/GenBank/DDBJ whole genome shotgun (WGS) entry which is preliminary data.</text>
</comment>
<proteinExistence type="predicted"/>
<feature type="chain" id="PRO_5045050662" evidence="1">
    <location>
        <begin position="29"/>
        <end position="470"/>
    </location>
</feature>
<feature type="signal peptide" evidence="1">
    <location>
        <begin position="1"/>
        <end position="28"/>
    </location>
</feature>
<keyword evidence="1" id="KW-0732">Signal</keyword>
<keyword evidence="3" id="KW-1185">Reference proteome</keyword>
<dbReference type="EMBL" id="JACDXX010000011">
    <property type="protein sequence ID" value="MCB5410895.1"/>
    <property type="molecule type" value="Genomic_DNA"/>
</dbReference>
<organism evidence="2 3">
    <name type="scientific">Pseudogemmobacter faecipullorum</name>
    <dbReference type="NCBI Taxonomy" id="2755041"/>
    <lineage>
        <taxon>Bacteria</taxon>
        <taxon>Pseudomonadati</taxon>
        <taxon>Pseudomonadota</taxon>
        <taxon>Alphaproteobacteria</taxon>
        <taxon>Rhodobacterales</taxon>
        <taxon>Paracoccaceae</taxon>
        <taxon>Pseudogemmobacter</taxon>
    </lineage>
</organism>
<accession>A0ABS8CNX0</accession>
<dbReference type="PANTHER" id="PTHR47197">
    <property type="entry name" value="PROTEIN NIRF"/>
    <property type="match status" value="1"/>
</dbReference>
<dbReference type="InterPro" id="IPR011048">
    <property type="entry name" value="Haem_d1_sf"/>
</dbReference>
<evidence type="ECO:0000313" key="2">
    <source>
        <dbReference type="EMBL" id="MCB5410895.1"/>
    </source>
</evidence>
<dbReference type="Gene3D" id="2.130.10.10">
    <property type="entry name" value="YVTN repeat-like/Quinoprotein amine dehydrogenase"/>
    <property type="match status" value="1"/>
</dbReference>